<protein>
    <recommendedName>
        <fullName evidence="2">Phasin domain-containing protein</fullName>
    </recommendedName>
</protein>
<sequence>MFLSAHEIARSREHALSNFIGLSAACIEATRRFSELFSSSSREAIQHGSKHFALFGHGQLESITQFPASAWLEHSARASRLLDSSLEILGETQKAMIRSAEAQVQVFDEMVFAVINRTSRTSPWEAAIALSAMKTTLQGAEQTLHSMSEAAIETVELAEHEAHQVVETLAESKPAPRKRAVVRSASK</sequence>
<proteinExistence type="predicted"/>
<dbReference type="AlphaFoldDB" id="Q47A43"/>
<gene>
    <name evidence="1" type="ordered locus">Daro_3559</name>
</gene>
<dbReference type="OrthoDB" id="9180859at2"/>
<dbReference type="HOGENOM" id="CLU_1445454_0_0_4"/>
<dbReference type="eggNOG" id="ENOG502ZJ6K">
    <property type="taxonomic scope" value="Bacteria"/>
</dbReference>
<reference evidence="1" key="1">
    <citation type="submission" date="2005-08" db="EMBL/GenBank/DDBJ databases">
        <title>Complete sequence of Dechloromonas aromatica RCB.</title>
        <authorList>
            <person name="Salinero K.K."/>
            <person name="Copeland A."/>
            <person name="Lucas S."/>
            <person name="Lapidus A."/>
            <person name="Barry K."/>
            <person name="Detter J.C."/>
            <person name="Glavina T."/>
            <person name="Hammon N."/>
            <person name="Israni S."/>
            <person name="Pitluck S."/>
            <person name="Di Bartolo G."/>
            <person name="Trong S."/>
            <person name="Schmutz J."/>
            <person name="Larimer F."/>
            <person name="Land M."/>
            <person name="Ivanova N."/>
            <person name="Richardson P."/>
        </authorList>
    </citation>
    <scope>NUCLEOTIDE SEQUENCE</scope>
    <source>
        <strain evidence="1">RCB</strain>
    </source>
</reference>
<evidence type="ECO:0000313" key="1">
    <source>
        <dbReference type="EMBL" id="AAZ48288.1"/>
    </source>
</evidence>
<dbReference type="EMBL" id="CP000089">
    <property type="protein sequence ID" value="AAZ48288.1"/>
    <property type="molecule type" value="Genomic_DNA"/>
</dbReference>
<organism evidence="1">
    <name type="scientific">Dechloromonas aromatica (strain RCB)</name>
    <dbReference type="NCBI Taxonomy" id="159087"/>
    <lineage>
        <taxon>Bacteria</taxon>
        <taxon>Pseudomonadati</taxon>
        <taxon>Pseudomonadota</taxon>
        <taxon>Betaproteobacteria</taxon>
        <taxon>Rhodocyclales</taxon>
        <taxon>Azonexaceae</taxon>
        <taxon>Dechloromonas</taxon>
    </lineage>
</organism>
<evidence type="ECO:0008006" key="2">
    <source>
        <dbReference type="Google" id="ProtNLM"/>
    </source>
</evidence>
<dbReference type="STRING" id="159087.Daro_3559"/>
<name>Q47A43_DECAR</name>
<dbReference type="KEGG" id="dar:Daro_3559"/>
<accession>Q47A43</accession>